<dbReference type="Proteomes" id="UP000028123">
    <property type="component" value="Unassembled WGS sequence"/>
</dbReference>
<reference evidence="2 3" key="1">
    <citation type="submission" date="2014-06" db="EMBL/GenBank/DDBJ databases">
        <title>Draft genome sequence of Paenibacillus sp. MSt1.</title>
        <authorList>
            <person name="Aw Y.K."/>
            <person name="Ong K.S."/>
            <person name="Gan H.M."/>
            <person name="Lee S.M."/>
        </authorList>
    </citation>
    <scope>NUCLEOTIDE SEQUENCE [LARGE SCALE GENOMIC DNA]</scope>
    <source>
        <strain evidence="2 3">MSt1</strain>
    </source>
</reference>
<evidence type="ECO:0000313" key="3">
    <source>
        <dbReference type="Proteomes" id="UP000028123"/>
    </source>
</evidence>
<dbReference type="AlphaFoldDB" id="A0A081P6N6"/>
<comment type="caution">
    <text evidence="2">The sequence shown here is derived from an EMBL/GenBank/DDBJ whole genome shotgun (WGS) entry which is preliminary data.</text>
</comment>
<dbReference type="OrthoDB" id="2991698at2"/>
<evidence type="ECO:0000256" key="1">
    <source>
        <dbReference type="SAM" id="SignalP"/>
    </source>
</evidence>
<accession>A0A081P6N6</accession>
<keyword evidence="1" id="KW-0732">Signal</keyword>
<evidence type="ECO:0008006" key="4">
    <source>
        <dbReference type="Google" id="ProtNLM"/>
    </source>
</evidence>
<feature type="signal peptide" evidence="1">
    <location>
        <begin position="1"/>
        <end position="26"/>
    </location>
</feature>
<protein>
    <recommendedName>
        <fullName evidence="4">Lipoprotein</fullName>
    </recommendedName>
</protein>
<dbReference type="RefSeq" id="WP_036678730.1">
    <property type="nucleotide sequence ID" value="NZ_JNVM01000006.1"/>
</dbReference>
<dbReference type="EMBL" id="JNVM01000006">
    <property type="protein sequence ID" value="KEQ26359.1"/>
    <property type="molecule type" value="Genomic_DNA"/>
</dbReference>
<sequence length="157" mass="16292">MQKKIVSAVVGTAMVCSFAGSAFANAAPSNAPVSTSVPLGGKITPTDGTNEQSKYPTVTVASNQLTKDIIAAGNSITQYIKLGQDNLFHLDPTAKALFSSEVYQAYSNSVDSVNQGLQQKLLKIENGKPVANASSFANSGGGVIQTIMQILIGGELR</sequence>
<evidence type="ECO:0000313" key="2">
    <source>
        <dbReference type="EMBL" id="KEQ26359.1"/>
    </source>
</evidence>
<feature type="chain" id="PRO_5001761400" description="Lipoprotein" evidence="1">
    <location>
        <begin position="27"/>
        <end position="157"/>
    </location>
</feature>
<keyword evidence="3" id="KW-1185">Reference proteome</keyword>
<proteinExistence type="predicted"/>
<gene>
    <name evidence="2" type="ORF">ET33_31320</name>
</gene>
<organism evidence="2 3">
    <name type="scientific">Paenibacillus tyrfis</name>
    <dbReference type="NCBI Taxonomy" id="1501230"/>
    <lineage>
        <taxon>Bacteria</taxon>
        <taxon>Bacillati</taxon>
        <taxon>Bacillota</taxon>
        <taxon>Bacilli</taxon>
        <taxon>Bacillales</taxon>
        <taxon>Paenibacillaceae</taxon>
        <taxon>Paenibacillus</taxon>
    </lineage>
</organism>
<name>A0A081P6N6_9BACL</name>